<evidence type="ECO:0000313" key="1">
    <source>
        <dbReference type="EMBL" id="OGI38933.1"/>
    </source>
</evidence>
<comment type="caution">
    <text evidence="1">The sequence shown here is derived from an EMBL/GenBank/DDBJ whole genome shotgun (WGS) entry which is preliminary data.</text>
</comment>
<dbReference type="Gene3D" id="3.30.2130.10">
    <property type="entry name" value="VC0802-like"/>
    <property type="match status" value="1"/>
</dbReference>
<sequence length="124" mass="12884">MKIPNRAGEAARLLKAMGKAGVNLLAFTGFPAGHGAQIDFVPASTKKFVKVAKKLRLRVGKKKSGFLVHGTDRAGALASVLGRLAAARINVTAVDGVSAGGGRFGAILWVKRKDVGRATRALHA</sequence>
<reference evidence="1 2" key="1">
    <citation type="journal article" date="2016" name="Nat. Commun.">
        <title>Thousands of microbial genomes shed light on interconnected biogeochemical processes in an aquifer system.</title>
        <authorList>
            <person name="Anantharaman K."/>
            <person name="Brown C.T."/>
            <person name="Hug L.A."/>
            <person name="Sharon I."/>
            <person name="Castelle C.J."/>
            <person name="Probst A.J."/>
            <person name="Thomas B.C."/>
            <person name="Singh A."/>
            <person name="Wilkins M.J."/>
            <person name="Karaoz U."/>
            <person name="Brodie E.L."/>
            <person name="Williams K.H."/>
            <person name="Hubbard S.S."/>
            <person name="Banfield J.F."/>
        </authorList>
    </citation>
    <scope>NUCLEOTIDE SEQUENCE [LARGE SCALE GENOMIC DNA]</scope>
</reference>
<dbReference type="CDD" id="cd02116">
    <property type="entry name" value="ACT"/>
    <property type="match status" value="2"/>
</dbReference>
<name>A0A1F6T1A1_9PROT</name>
<gene>
    <name evidence="1" type="ORF">A2V91_05445</name>
</gene>
<dbReference type="Proteomes" id="UP000179334">
    <property type="component" value="Unassembled WGS sequence"/>
</dbReference>
<proteinExistence type="predicted"/>
<organism evidence="1 2">
    <name type="scientific">Candidatus Muproteobacteria bacterium RBG_16_64_10</name>
    <dbReference type="NCBI Taxonomy" id="1817757"/>
    <lineage>
        <taxon>Bacteria</taxon>
        <taxon>Pseudomonadati</taxon>
        <taxon>Pseudomonadota</taxon>
        <taxon>Candidatus Muproteobacteria</taxon>
    </lineage>
</organism>
<dbReference type="EMBL" id="MFSR01000059">
    <property type="protein sequence ID" value="OGI38933.1"/>
    <property type="molecule type" value="Genomic_DNA"/>
</dbReference>
<evidence type="ECO:0000313" key="2">
    <source>
        <dbReference type="Proteomes" id="UP000179334"/>
    </source>
</evidence>
<dbReference type="AlphaFoldDB" id="A0A1F6T1A1"/>
<accession>A0A1F6T1A1</accession>
<evidence type="ECO:0008006" key="3">
    <source>
        <dbReference type="Google" id="ProtNLM"/>
    </source>
</evidence>
<protein>
    <recommendedName>
        <fullName evidence="3">ACT domain-containing protein</fullName>
    </recommendedName>
</protein>